<keyword evidence="9" id="KW-0808">Transferase</keyword>
<dbReference type="SUPFAM" id="SSF52172">
    <property type="entry name" value="CheY-like"/>
    <property type="match status" value="1"/>
</dbReference>
<dbReference type="AlphaFoldDB" id="A0A7U5BFW4"/>
<dbReference type="InterPro" id="IPR036097">
    <property type="entry name" value="HisK_dim/P_sf"/>
</dbReference>
<sequence>MRECFAGLDLTTTSIEFRTAHLYAYQIFRKSGDIRLALRHLEALRRLNDEAVKVSTTASASLMSARFDFARQEAQIANLQRAEAIREVQFQRTLFLSIGGATLVIIALLSFGVVTLRRSRNQVRAANVVLHHTNIALEKALQAKTEFLATTSHEIRTPLNGILGMTQVMLADAGLAPQMRDRIGIVHDAGVTMRSLVDDILDVAKMETGNLVVDPAPMDLCAMLRDVTRLWEEQARAKGLTFDLQLSHAPHWIVSDAGRLRQIVFNLLSNAVKFTERGSVGLRAVQEGAGDALRLRLEVSDSGIGIPAAKFDEIFESFRQVDTSTTRRFGGTGLGLAICRNLARALGGDIAVESDEGQGSRFIVDLPLVLAAAPVADARDTGAAGGMLIVDRNPIARSMLRTLFEPRVAAVRFAGTVEEALAALAEGGMTHMLIDESTLKASGGDPMETLGKLVGAARAGDSIASAILWVRPDAETISQLMQSGVGQVIEKPVAGAALVEAMLAAAQENSNPGGSDPLVSRAA</sequence>
<gene>
    <name evidence="9" type="ORF">TS85_13685</name>
</gene>
<evidence type="ECO:0000256" key="6">
    <source>
        <dbReference type="SAM" id="Phobius"/>
    </source>
</evidence>
<dbReference type="SUPFAM" id="SSF47384">
    <property type="entry name" value="Homodimeric domain of signal transducing histidine kinase"/>
    <property type="match status" value="1"/>
</dbReference>
<dbReference type="InterPro" id="IPR005467">
    <property type="entry name" value="His_kinase_dom"/>
</dbReference>
<dbReference type="PANTHER" id="PTHR45339">
    <property type="entry name" value="HYBRID SIGNAL TRANSDUCTION HISTIDINE KINASE J"/>
    <property type="match status" value="1"/>
</dbReference>
<organism evidence="9 10">
    <name type="scientific">Sphingomonas hengshuiensis</name>
    <dbReference type="NCBI Taxonomy" id="1609977"/>
    <lineage>
        <taxon>Bacteria</taxon>
        <taxon>Pseudomonadati</taxon>
        <taxon>Pseudomonadota</taxon>
        <taxon>Alphaproteobacteria</taxon>
        <taxon>Sphingomonadales</taxon>
        <taxon>Sphingomonadaceae</taxon>
        <taxon>Sphingomonas</taxon>
    </lineage>
</organism>
<evidence type="ECO:0000256" key="3">
    <source>
        <dbReference type="ARBA" id="ARBA00022553"/>
    </source>
</evidence>
<dbReference type="Proteomes" id="UP000032300">
    <property type="component" value="Chromosome"/>
</dbReference>
<dbReference type="InterPro" id="IPR001789">
    <property type="entry name" value="Sig_transdc_resp-reg_receiver"/>
</dbReference>
<dbReference type="CDD" id="cd16922">
    <property type="entry name" value="HATPase_EvgS-ArcB-TorS-like"/>
    <property type="match status" value="1"/>
</dbReference>
<keyword evidence="6" id="KW-0812">Transmembrane</keyword>
<feature type="transmembrane region" description="Helical" evidence="6">
    <location>
        <begin position="94"/>
        <end position="114"/>
    </location>
</feature>
<dbReference type="PROSITE" id="PS50110">
    <property type="entry name" value="RESPONSE_REGULATORY"/>
    <property type="match status" value="1"/>
</dbReference>
<dbReference type="SMART" id="SM00388">
    <property type="entry name" value="HisKA"/>
    <property type="match status" value="1"/>
</dbReference>
<dbReference type="InterPro" id="IPR004358">
    <property type="entry name" value="Sig_transdc_His_kin-like_C"/>
</dbReference>
<comment type="catalytic activity">
    <reaction evidence="1">
        <text>ATP + protein L-histidine = ADP + protein N-phospho-L-histidine.</text>
        <dbReference type="EC" id="2.7.13.3"/>
    </reaction>
</comment>
<evidence type="ECO:0000313" key="10">
    <source>
        <dbReference type="Proteomes" id="UP000032300"/>
    </source>
</evidence>
<dbReference type="InterPro" id="IPR036890">
    <property type="entry name" value="HATPase_C_sf"/>
</dbReference>
<dbReference type="FunFam" id="3.30.565.10:FF:000010">
    <property type="entry name" value="Sensor histidine kinase RcsC"/>
    <property type="match status" value="1"/>
</dbReference>
<keyword evidence="6" id="KW-0472">Membrane</keyword>
<evidence type="ECO:0000256" key="1">
    <source>
        <dbReference type="ARBA" id="ARBA00000085"/>
    </source>
</evidence>
<keyword evidence="10" id="KW-1185">Reference proteome</keyword>
<accession>A0A7U5BFW4</accession>
<proteinExistence type="predicted"/>
<dbReference type="EMBL" id="CP010836">
    <property type="protein sequence ID" value="AJP74516.1"/>
    <property type="molecule type" value="Genomic_DNA"/>
</dbReference>
<evidence type="ECO:0000313" key="9">
    <source>
        <dbReference type="EMBL" id="AJP74516.1"/>
    </source>
</evidence>
<dbReference type="PRINTS" id="PR00344">
    <property type="entry name" value="BCTRLSENSOR"/>
</dbReference>
<dbReference type="InterPro" id="IPR003594">
    <property type="entry name" value="HATPase_dom"/>
</dbReference>
<feature type="domain" description="Histidine kinase" evidence="7">
    <location>
        <begin position="150"/>
        <end position="370"/>
    </location>
</feature>
<evidence type="ECO:0000256" key="5">
    <source>
        <dbReference type="PROSITE-ProRule" id="PRU00169"/>
    </source>
</evidence>
<dbReference type="GO" id="GO:0000155">
    <property type="term" value="F:phosphorelay sensor kinase activity"/>
    <property type="evidence" value="ECO:0007669"/>
    <property type="project" value="InterPro"/>
</dbReference>
<dbReference type="InterPro" id="IPR011006">
    <property type="entry name" value="CheY-like_superfamily"/>
</dbReference>
<name>A0A7U5BFW4_9SPHN</name>
<keyword evidence="6" id="KW-1133">Transmembrane helix</keyword>
<evidence type="ECO:0000256" key="2">
    <source>
        <dbReference type="ARBA" id="ARBA00012438"/>
    </source>
</evidence>
<dbReference type="Pfam" id="PF00512">
    <property type="entry name" value="HisKA"/>
    <property type="match status" value="1"/>
</dbReference>
<evidence type="ECO:0000259" key="7">
    <source>
        <dbReference type="PROSITE" id="PS50109"/>
    </source>
</evidence>
<dbReference type="PANTHER" id="PTHR45339:SF1">
    <property type="entry name" value="HYBRID SIGNAL TRANSDUCTION HISTIDINE KINASE J"/>
    <property type="match status" value="1"/>
</dbReference>
<dbReference type="SMART" id="SM00387">
    <property type="entry name" value="HATPase_c"/>
    <property type="match status" value="1"/>
</dbReference>
<keyword evidence="3" id="KW-0597">Phosphoprotein</keyword>
<evidence type="ECO:0000259" key="8">
    <source>
        <dbReference type="PROSITE" id="PS50110"/>
    </source>
</evidence>
<dbReference type="Gene3D" id="3.30.565.10">
    <property type="entry name" value="Histidine kinase-like ATPase, C-terminal domain"/>
    <property type="match status" value="1"/>
</dbReference>
<dbReference type="PROSITE" id="PS50109">
    <property type="entry name" value="HIS_KIN"/>
    <property type="match status" value="1"/>
</dbReference>
<dbReference type="Gene3D" id="1.10.287.130">
    <property type="match status" value="1"/>
</dbReference>
<reference evidence="9 10" key="1">
    <citation type="journal article" date="2015" name="Int. J. Syst. Evol. Microbiol.">
        <title>Sphingomonas hengshuiensis sp. nov., isolated from lake wetland.</title>
        <authorList>
            <person name="Wei S."/>
            <person name="Wang T."/>
            <person name="Liu H."/>
            <person name="Zhang C."/>
            <person name="Guo J."/>
            <person name="Wang Q."/>
            <person name="Liang K."/>
            <person name="Zhang Z."/>
        </authorList>
    </citation>
    <scope>NUCLEOTIDE SEQUENCE [LARGE SCALE GENOMIC DNA]</scope>
    <source>
        <strain evidence="9 10">WHSC-8</strain>
    </source>
</reference>
<comment type="caution">
    <text evidence="5">Lacks conserved residue(s) required for the propagation of feature annotation.</text>
</comment>
<dbReference type="Gene3D" id="3.40.50.2300">
    <property type="match status" value="1"/>
</dbReference>
<feature type="domain" description="Response regulatory" evidence="8">
    <location>
        <begin position="386"/>
        <end position="506"/>
    </location>
</feature>
<protein>
    <recommendedName>
        <fullName evidence="2">histidine kinase</fullName>
        <ecNumber evidence="2">2.7.13.3</ecNumber>
    </recommendedName>
</protein>
<dbReference type="InterPro" id="IPR003661">
    <property type="entry name" value="HisK_dim/P_dom"/>
</dbReference>
<dbReference type="EC" id="2.7.13.3" evidence="2"/>
<evidence type="ECO:0000256" key="4">
    <source>
        <dbReference type="ARBA" id="ARBA00023012"/>
    </source>
</evidence>
<dbReference type="KEGG" id="sphi:TS85_13685"/>
<dbReference type="SUPFAM" id="SSF55874">
    <property type="entry name" value="ATPase domain of HSP90 chaperone/DNA topoisomerase II/histidine kinase"/>
    <property type="match status" value="1"/>
</dbReference>
<keyword evidence="9" id="KW-0418">Kinase</keyword>
<dbReference type="CDD" id="cd00082">
    <property type="entry name" value="HisKA"/>
    <property type="match status" value="1"/>
</dbReference>
<dbReference type="Pfam" id="PF02518">
    <property type="entry name" value="HATPase_c"/>
    <property type="match status" value="1"/>
</dbReference>
<reference evidence="9 10" key="2">
    <citation type="submission" date="2015-02" db="EMBL/GenBank/DDBJ databases">
        <title>The complete genome of Sphingomonas hengshuiensis sp. WHSC-8 isolated from soil of Hengshui Lake.</title>
        <authorList>
            <person name="Wei S."/>
            <person name="Guo J."/>
            <person name="Su C."/>
            <person name="Wu R."/>
            <person name="Zhang Z."/>
            <person name="Liang K."/>
            <person name="Li H."/>
            <person name="Wang T."/>
            <person name="Liu H."/>
            <person name="Zhang C."/>
            <person name="Li Z."/>
            <person name="Wang Q."/>
            <person name="Meng J."/>
        </authorList>
    </citation>
    <scope>NUCLEOTIDE SEQUENCE [LARGE SCALE GENOMIC DNA]</scope>
    <source>
        <strain evidence="9 10">WHSC-8</strain>
    </source>
</reference>
<keyword evidence="4" id="KW-0902">Two-component regulatory system</keyword>